<dbReference type="Proteomes" id="UP000001903">
    <property type="component" value="Plasmid pHTUR01"/>
</dbReference>
<dbReference type="InterPro" id="IPR000073">
    <property type="entry name" value="AB_hydrolase_1"/>
</dbReference>
<keyword evidence="2" id="KW-0378">Hydrolase</keyword>
<organism evidence="2 3">
    <name type="scientific">Haloterrigena turkmenica (strain ATCC 51198 / DSM 5511 / JCM 9101 / NCIMB 13204 / VKM B-1734 / 4k)</name>
    <name type="common">Halococcus turkmenicus</name>
    <dbReference type="NCBI Taxonomy" id="543526"/>
    <lineage>
        <taxon>Archaea</taxon>
        <taxon>Methanobacteriati</taxon>
        <taxon>Methanobacteriota</taxon>
        <taxon>Stenosarchaea group</taxon>
        <taxon>Halobacteria</taxon>
        <taxon>Halobacteriales</taxon>
        <taxon>Natrialbaceae</taxon>
        <taxon>Haloterrigena</taxon>
    </lineage>
</organism>
<dbReference type="OrthoDB" id="7531at2157"/>
<name>D2S0E9_HALTV</name>
<dbReference type="HOGENOM" id="CLU_020336_13_2_2"/>
<reference evidence="2 3" key="1">
    <citation type="journal article" date="2010" name="Stand. Genomic Sci.">
        <title>Complete genome sequence of Haloterrigena turkmenica type strain (4k).</title>
        <authorList>
            <person name="Saunders E."/>
            <person name="Tindall B.J."/>
            <person name="Fahnrich R."/>
            <person name="Lapidus A."/>
            <person name="Copeland A."/>
            <person name="Del Rio T.G."/>
            <person name="Lucas S."/>
            <person name="Chen F."/>
            <person name="Tice H."/>
            <person name="Cheng J.F."/>
            <person name="Han C."/>
            <person name="Detter J.C."/>
            <person name="Bruce D."/>
            <person name="Goodwin L."/>
            <person name="Chain P."/>
            <person name="Pitluck S."/>
            <person name="Pati A."/>
            <person name="Ivanova N."/>
            <person name="Mavromatis K."/>
            <person name="Chen A."/>
            <person name="Palaniappan K."/>
            <person name="Land M."/>
            <person name="Hauser L."/>
            <person name="Chang Y.J."/>
            <person name="Jeffries C.D."/>
            <person name="Brettin T."/>
            <person name="Rohde M."/>
            <person name="Goker M."/>
            <person name="Bristow J."/>
            <person name="Eisen J.A."/>
            <person name="Markowitz V."/>
            <person name="Hugenholtz P."/>
            <person name="Klenk H.P."/>
            <person name="Kyrpides N.C."/>
        </authorList>
    </citation>
    <scope>NUCLEOTIDE SEQUENCE [LARGE SCALE GENOMIC DNA]</scope>
    <source>
        <strain evidence="3">ATCC 51198 / DSM 5511 / JCM 9101 / NCIMB 13204 / VKM B-1734 / 4k</strain>
    </source>
</reference>
<dbReference type="EMBL" id="CP001861">
    <property type="protein sequence ID" value="ADB62846.1"/>
    <property type="molecule type" value="Genomic_DNA"/>
</dbReference>
<dbReference type="AlphaFoldDB" id="D2S0E9"/>
<protein>
    <submittedName>
        <fullName evidence="2">Alpha/beta hydrolase fold protein</fullName>
    </submittedName>
</protein>
<accession>D2S0E9</accession>
<evidence type="ECO:0000313" key="3">
    <source>
        <dbReference type="Proteomes" id="UP000001903"/>
    </source>
</evidence>
<proteinExistence type="predicted"/>
<dbReference type="InterPro" id="IPR029058">
    <property type="entry name" value="AB_hydrolase_fold"/>
</dbReference>
<dbReference type="PANTHER" id="PTHR46438">
    <property type="entry name" value="ALPHA/BETA-HYDROLASES SUPERFAMILY PROTEIN"/>
    <property type="match status" value="1"/>
</dbReference>
<sequence>MKSMSIQDQQTTDARERLLTELPVTERRLQLAGVSTAVLEGGDGPPIVLLHGPGESAFWWMRVIPELVTTHRVIVPDLPGHGTSEVTNSTLDADSVVTWLGELVEQTCPTPPTLIGHLLGGAIAARFASDRGDRLQRLVLVDALGLGRFRPSARFAFGLLRFLVRPTDRAYHRFLGQCLFDRDGLIEGMGDTWEPFLAYHLDRSRTPSVKTAMRTLMKEVGMPMIPSETLERIPVPTTLIWGRDDRAIRLGVAEDASARYGWPLNVIDDAGDDPKLERPDVFLRTLYTALETPDDGEHGGQR</sequence>
<dbReference type="Pfam" id="PF12697">
    <property type="entry name" value="Abhydrolase_6"/>
    <property type="match status" value="1"/>
</dbReference>
<dbReference type="Gene3D" id="3.40.50.1820">
    <property type="entry name" value="alpha/beta hydrolase"/>
    <property type="match status" value="1"/>
</dbReference>
<dbReference type="PRINTS" id="PR00111">
    <property type="entry name" value="ABHYDROLASE"/>
</dbReference>
<evidence type="ECO:0000313" key="2">
    <source>
        <dbReference type="EMBL" id="ADB62846.1"/>
    </source>
</evidence>
<gene>
    <name evidence="2" type="ordered locus">Htur_3998</name>
</gene>
<evidence type="ECO:0000259" key="1">
    <source>
        <dbReference type="Pfam" id="PF12697"/>
    </source>
</evidence>
<keyword evidence="3" id="KW-1185">Reference proteome</keyword>
<feature type="domain" description="AB hydrolase-1" evidence="1">
    <location>
        <begin position="47"/>
        <end position="283"/>
    </location>
</feature>
<dbReference type="ESTHER" id="haltv-d2s0e9">
    <property type="family name" value="6_AlphaBeta_hydrolase"/>
</dbReference>
<keyword evidence="2" id="KW-0614">Plasmid</keyword>
<geneLocation type="plasmid" evidence="2 3">
    <name>pHTUR01</name>
</geneLocation>
<dbReference type="GO" id="GO:0016787">
    <property type="term" value="F:hydrolase activity"/>
    <property type="evidence" value="ECO:0007669"/>
    <property type="project" value="UniProtKB-KW"/>
</dbReference>
<dbReference type="SUPFAM" id="SSF53474">
    <property type="entry name" value="alpha/beta-Hydrolases"/>
    <property type="match status" value="1"/>
</dbReference>
<dbReference type="KEGG" id="htu:Htur_3998"/>